<keyword evidence="1" id="KW-0804">Transcription</keyword>
<evidence type="ECO:0000256" key="2">
    <source>
        <dbReference type="SAM" id="Coils"/>
    </source>
</evidence>
<dbReference type="InterPro" id="IPR000943">
    <property type="entry name" value="RNA_pol_sigma70"/>
</dbReference>
<dbReference type="SUPFAM" id="SSF88659">
    <property type="entry name" value="Sigma3 and sigma4 domains of RNA polymerase sigma factors"/>
    <property type="match status" value="1"/>
</dbReference>
<dbReference type="Gene3D" id="1.10.10.1250">
    <property type="entry name" value="RNA polymerase, subunit delta, N-terminal domain"/>
    <property type="match status" value="1"/>
</dbReference>
<dbReference type="CDD" id="cd06171">
    <property type="entry name" value="Sigma70_r4"/>
    <property type="match status" value="1"/>
</dbReference>
<dbReference type="InterPro" id="IPR038087">
    <property type="entry name" value="RNAP_delta_N_dom_sf"/>
</dbReference>
<dbReference type="Gene3D" id="1.10.10.10">
    <property type="entry name" value="Winged helix-like DNA-binding domain superfamily/Winged helix DNA-binding domain"/>
    <property type="match status" value="1"/>
</dbReference>
<dbReference type="GO" id="GO:0003700">
    <property type="term" value="F:DNA-binding transcription factor activity"/>
    <property type="evidence" value="ECO:0007669"/>
    <property type="project" value="InterPro"/>
</dbReference>
<comment type="caution">
    <text evidence="4">The sequence shown here is derived from an EMBL/GenBank/DDBJ whole genome shotgun (WGS) entry which is preliminary data.</text>
</comment>
<feature type="coiled-coil region" evidence="2">
    <location>
        <begin position="68"/>
        <end position="102"/>
    </location>
</feature>
<dbReference type="InterPro" id="IPR050239">
    <property type="entry name" value="Sigma-70_RNA_pol_init_factors"/>
</dbReference>
<evidence type="ECO:0000313" key="4">
    <source>
        <dbReference type="EMBL" id="PIS05932.1"/>
    </source>
</evidence>
<dbReference type="AlphaFoldDB" id="A0A2H0W3J1"/>
<dbReference type="PANTHER" id="PTHR30603:SF47">
    <property type="entry name" value="RNA POLYMERASE SIGMA FACTOR SIGD, CHLOROPLASTIC"/>
    <property type="match status" value="1"/>
</dbReference>
<dbReference type="InterPro" id="IPR007630">
    <property type="entry name" value="RNA_pol_sigma70_r4"/>
</dbReference>
<dbReference type="InterPro" id="IPR013324">
    <property type="entry name" value="RNA_pol_sigma_r3/r4-like"/>
</dbReference>
<evidence type="ECO:0000313" key="5">
    <source>
        <dbReference type="Proteomes" id="UP000229056"/>
    </source>
</evidence>
<dbReference type="Proteomes" id="UP000229056">
    <property type="component" value="Unassembled WGS sequence"/>
</dbReference>
<evidence type="ECO:0000259" key="3">
    <source>
        <dbReference type="PROSITE" id="PS51913"/>
    </source>
</evidence>
<proteinExistence type="predicted"/>
<name>A0A2H0W3J1_9BACT</name>
<dbReference type="Pfam" id="PF04545">
    <property type="entry name" value="Sigma70_r4"/>
    <property type="match status" value="1"/>
</dbReference>
<protein>
    <recommendedName>
        <fullName evidence="3">HTH HARE-type domain-containing protein</fullName>
    </recommendedName>
</protein>
<dbReference type="EMBL" id="PEZY01000012">
    <property type="protein sequence ID" value="PIS05932.1"/>
    <property type="molecule type" value="Genomic_DNA"/>
</dbReference>
<accession>A0A2H0W3J1</accession>
<organism evidence="4 5">
    <name type="scientific">Candidatus Buchananbacteria bacterium CG10_big_fil_rev_8_21_14_0_10_33_19</name>
    <dbReference type="NCBI Taxonomy" id="1974525"/>
    <lineage>
        <taxon>Bacteria</taxon>
        <taxon>Candidatus Buchananiibacteriota</taxon>
    </lineage>
</organism>
<evidence type="ECO:0000256" key="1">
    <source>
        <dbReference type="ARBA" id="ARBA00023163"/>
    </source>
</evidence>
<dbReference type="PROSITE" id="PS51913">
    <property type="entry name" value="HTH_HARE"/>
    <property type="match status" value="1"/>
</dbReference>
<dbReference type="PRINTS" id="PR00046">
    <property type="entry name" value="SIGMA70FCT"/>
</dbReference>
<dbReference type="InterPro" id="IPR036388">
    <property type="entry name" value="WH-like_DNA-bd_sf"/>
</dbReference>
<keyword evidence="2" id="KW-0175">Coiled coil</keyword>
<dbReference type="GO" id="GO:0006352">
    <property type="term" value="P:DNA-templated transcription initiation"/>
    <property type="evidence" value="ECO:0007669"/>
    <property type="project" value="InterPro"/>
</dbReference>
<gene>
    <name evidence="4" type="ORF">COT80_04155</name>
</gene>
<dbReference type="PROSITE" id="PS00716">
    <property type="entry name" value="SIGMA70_2"/>
    <property type="match status" value="1"/>
</dbReference>
<dbReference type="InterPro" id="IPR007759">
    <property type="entry name" value="Asxl_HARE-HTH"/>
</dbReference>
<dbReference type="PANTHER" id="PTHR30603">
    <property type="entry name" value="RNA POLYMERASE SIGMA FACTOR RPO"/>
    <property type="match status" value="1"/>
</dbReference>
<feature type="domain" description="HTH HARE-type" evidence="3">
    <location>
        <begin position="252"/>
        <end position="316"/>
    </location>
</feature>
<sequence length="395" mass="45809">MSILDQVRKTQFQDNMAGFNPMETINILLSRLTDKEKDVVKRRFGLEADSKQTLEEIGKHYGITRERVRQIENLSIKKLKELQELKDEILTAERVTAQLLEQYGGVMEEEFFLENILNYLDTRDGSENALLFLADHIFSDNINKVKQDKEFNHLWRMDSVDTNTLKEVIGEMVALIENHNKPIKLKDLLDNFKNSEYYSKNREKFLSATTFLEATEEDIDKVLESYLRVSRRVKSNLFDEWGLISWGTVQPKKINDKIYIVLKKSGQPLHFVDIAKAINETRFDEKIAYPPTVHNELILDNKYVLVGRGIYALKEWGYEPGNVANVVEQYLKDNGPKTKDEIINYVLSKRNVKKSTVYLSLMNNDNIQKNDSGKYVYIENSNSDDSSAVLNSDNQ</sequence>
<reference evidence="5" key="1">
    <citation type="submission" date="2017-09" db="EMBL/GenBank/DDBJ databases">
        <title>Depth-based differentiation of microbial function through sediment-hosted aquifers and enrichment of novel symbionts in the deep terrestrial subsurface.</title>
        <authorList>
            <person name="Probst A.J."/>
            <person name="Ladd B."/>
            <person name="Jarett J.K."/>
            <person name="Geller-Mcgrath D.E."/>
            <person name="Sieber C.M.K."/>
            <person name="Emerson J.B."/>
            <person name="Anantharaman K."/>
            <person name="Thomas B.C."/>
            <person name="Malmstrom R."/>
            <person name="Stieglmeier M."/>
            <person name="Klingl A."/>
            <person name="Woyke T."/>
            <person name="Ryan C.M."/>
            <person name="Banfield J.F."/>
        </authorList>
    </citation>
    <scope>NUCLEOTIDE SEQUENCE [LARGE SCALE GENOMIC DNA]</scope>
</reference>